<dbReference type="OrthoDB" id="4852457at2"/>
<feature type="signal peptide" evidence="1">
    <location>
        <begin position="1"/>
        <end position="35"/>
    </location>
</feature>
<feature type="chain" id="PRO_5019279999" evidence="1">
    <location>
        <begin position="36"/>
        <end position="359"/>
    </location>
</feature>
<protein>
    <submittedName>
        <fullName evidence="2">Uncharacterized protein</fullName>
    </submittedName>
</protein>
<evidence type="ECO:0000256" key="1">
    <source>
        <dbReference type="SAM" id="SignalP"/>
    </source>
</evidence>
<name>A0A401ZV68_9CHLR</name>
<evidence type="ECO:0000313" key="3">
    <source>
        <dbReference type="Proteomes" id="UP000287352"/>
    </source>
</evidence>
<accession>A0A401ZV68</accession>
<dbReference type="Proteomes" id="UP000287352">
    <property type="component" value="Unassembled WGS sequence"/>
</dbReference>
<dbReference type="EMBL" id="BIFR01000001">
    <property type="protein sequence ID" value="GCE10791.1"/>
    <property type="molecule type" value="Genomic_DNA"/>
</dbReference>
<comment type="caution">
    <text evidence="2">The sequence shown here is derived from an EMBL/GenBank/DDBJ whole genome shotgun (WGS) entry which is preliminary data.</text>
</comment>
<gene>
    <name evidence="2" type="ORF">KTT_06500</name>
</gene>
<proteinExistence type="predicted"/>
<sequence>MKQKNILMHMTVLALLLLCVLSLMPVSGQLSQAHAQTSKRHSINYHPHKAVSQPSRLAALATAASLPTWSSSFSYQGLNYSYTMIGTNPANGSAKTIVAVDIIPLIFTFSDGTQLDGNTVLKQITGSALFRRAQFITGNTQYMDAIQRGQFWSSVSTKSPNYHVLLGKPTIKATQTLTVPANAGYIKKDANNNTVGYVDVNWFNPQADSLVVKNDAPNHLVIFSAVNIYQYSGDPNQCCIGGFHNAVLSNGQFFTYAYASYDQAGDVFTNINGLTHEIAEWANDPYVNNETPNWYATNYGCSNYLEVGDPAVGKDFVLNGLNYQDEVYFSWFAHENPSQGYNGQYDYLGTLYTSPPAGC</sequence>
<keyword evidence="1" id="KW-0732">Signal</keyword>
<dbReference type="RefSeq" id="WP_126578365.1">
    <property type="nucleotide sequence ID" value="NZ_BIFR01000001.1"/>
</dbReference>
<keyword evidence="3" id="KW-1185">Reference proteome</keyword>
<dbReference type="AlphaFoldDB" id="A0A401ZV68"/>
<reference evidence="3" key="1">
    <citation type="submission" date="2018-12" db="EMBL/GenBank/DDBJ databases">
        <title>Tengunoibacter tsumagoiensis gen. nov., sp. nov., Dictyobacter kobayashii sp. nov., D. alpinus sp. nov., and D. joshuensis sp. nov. and description of Dictyobacteraceae fam. nov. within the order Ktedonobacterales isolated from Tengu-no-mugimeshi.</title>
        <authorList>
            <person name="Wang C.M."/>
            <person name="Zheng Y."/>
            <person name="Sakai Y."/>
            <person name="Toyoda A."/>
            <person name="Minakuchi Y."/>
            <person name="Abe K."/>
            <person name="Yokota A."/>
            <person name="Yabe S."/>
        </authorList>
    </citation>
    <scope>NUCLEOTIDE SEQUENCE [LARGE SCALE GENOMIC DNA]</scope>
    <source>
        <strain evidence="3">Uno3</strain>
    </source>
</reference>
<organism evidence="2 3">
    <name type="scientific">Tengunoibacter tsumagoiensis</name>
    <dbReference type="NCBI Taxonomy" id="2014871"/>
    <lineage>
        <taxon>Bacteria</taxon>
        <taxon>Bacillati</taxon>
        <taxon>Chloroflexota</taxon>
        <taxon>Ktedonobacteria</taxon>
        <taxon>Ktedonobacterales</taxon>
        <taxon>Dictyobacteraceae</taxon>
        <taxon>Tengunoibacter</taxon>
    </lineage>
</organism>
<evidence type="ECO:0000313" key="2">
    <source>
        <dbReference type="EMBL" id="GCE10791.1"/>
    </source>
</evidence>